<organism evidence="2 3">
    <name type="scientific">Pristionchus fissidentatus</name>
    <dbReference type="NCBI Taxonomy" id="1538716"/>
    <lineage>
        <taxon>Eukaryota</taxon>
        <taxon>Metazoa</taxon>
        <taxon>Ecdysozoa</taxon>
        <taxon>Nematoda</taxon>
        <taxon>Chromadorea</taxon>
        <taxon>Rhabditida</taxon>
        <taxon>Rhabditina</taxon>
        <taxon>Diplogasteromorpha</taxon>
        <taxon>Diplogasteroidea</taxon>
        <taxon>Neodiplogasteridae</taxon>
        <taxon>Pristionchus</taxon>
    </lineage>
</organism>
<name>A0AAV5WU58_9BILA</name>
<feature type="chain" id="PRO_5043876519" evidence="1">
    <location>
        <begin position="21"/>
        <end position="104"/>
    </location>
</feature>
<feature type="signal peptide" evidence="1">
    <location>
        <begin position="1"/>
        <end position="20"/>
    </location>
</feature>
<evidence type="ECO:0000256" key="1">
    <source>
        <dbReference type="SAM" id="SignalP"/>
    </source>
</evidence>
<keyword evidence="1" id="KW-0732">Signal</keyword>
<dbReference type="Proteomes" id="UP001432322">
    <property type="component" value="Unassembled WGS sequence"/>
</dbReference>
<protein>
    <submittedName>
        <fullName evidence="2">Uncharacterized protein</fullName>
    </submittedName>
</protein>
<evidence type="ECO:0000313" key="3">
    <source>
        <dbReference type="Proteomes" id="UP001432322"/>
    </source>
</evidence>
<accession>A0AAV5WU58</accession>
<dbReference type="EMBL" id="BTSY01000007">
    <property type="protein sequence ID" value="GMT35561.1"/>
    <property type="molecule type" value="Genomic_DNA"/>
</dbReference>
<evidence type="ECO:0000313" key="2">
    <source>
        <dbReference type="EMBL" id="GMT35561.1"/>
    </source>
</evidence>
<sequence>MARFSSLALLLVFGTAIVLSYPMDDNYALYMKRANMMAALDAKNFPVNFGKRSPSAPRSLDHMAFRMNLGKRSAPAEAEDDVDTFEQEEKRMDKAAFRVGFGRR</sequence>
<comment type="caution">
    <text evidence="2">The sequence shown here is derived from an EMBL/GenBank/DDBJ whole genome shotgun (WGS) entry which is preliminary data.</text>
</comment>
<gene>
    <name evidence="2" type="ORF">PFISCL1PPCAC_26858</name>
</gene>
<reference evidence="2" key="1">
    <citation type="submission" date="2023-10" db="EMBL/GenBank/DDBJ databases">
        <title>Genome assembly of Pristionchus species.</title>
        <authorList>
            <person name="Yoshida K."/>
            <person name="Sommer R.J."/>
        </authorList>
    </citation>
    <scope>NUCLEOTIDE SEQUENCE</scope>
    <source>
        <strain evidence="2">RS5133</strain>
    </source>
</reference>
<dbReference type="AlphaFoldDB" id="A0AAV5WU58"/>
<proteinExistence type="predicted"/>
<keyword evidence="3" id="KW-1185">Reference proteome</keyword>